<comment type="similarity">
    <text evidence="1">Belongs to the RecJ family.</text>
</comment>
<protein>
    <recommendedName>
        <fullName evidence="2">Single-stranded-DNA-specific exonuclease RecJ</fullName>
    </recommendedName>
</protein>
<evidence type="ECO:0000259" key="7">
    <source>
        <dbReference type="Pfam" id="PF01368"/>
    </source>
</evidence>
<dbReference type="KEGG" id="vpy:HZI73_16085"/>
<dbReference type="PANTHER" id="PTHR30255">
    <property type="entry name" value="SINGLE-STRANDED-DNA-SPECIFIC EXONUCLEASE RECJ"/>
    <property type="match status" value="1"/>
</dbReference>
<keyword evidence="5 10" id="KW-0269">Exonuclease</keyword>
<dbReference type="InterPro" id="IPR003156">
    <property type="entry name" value="DHHA1_dom"/>
</dbReference>
<evidence type="ECO:0000313" key="11">
    <source>
        <dbReference type="Proteomes" id="UP000683246"/>
    </source>
</evidence>
<dbReference type="GO" id="GO:0006281">
    <property type="term" value="P:DNA repair"/>
    <property type="evidence" value="ECO:0007669"/>
    <property type="project" value="InterPro"/>
</dbReference>
<dbReference type="Pfam" id="PF01368">
    <property type="entry name" value="DHH"/>
    <property type="match status" value="1"/>
</dbReference>
<sequence>MLESKYIWRLKESKEELVSTIANHHQLSTIMATILANRNIVRDEEIKRFLHVDRDKFHDPYAMKDMDLATKRILKAIANGEKITIYGDYDVDGMTSTSILYMYLKENNVQVDYYIPDRLEEGYGVNDEALKHIHDGGTSLVITVDTGITAISQAAYARDIGLDMIITDHHECQEEIPEAIAVIDPKREDCDYPFDMLAGCGVAFKLMHALSIKLDNTDLIWKYLDIVAVGTVADIVPLVDENRVITKLAFETMMDTWNVGLKALIDVSGTKKGDKISAGIIGFRIAPRLNAAGRLGDAKRGIALFTTQDQQEAAAIAETLNEENKNRQELEQKITEEAIEIIEETIDVANTKIIVVASKNWHHGVIGIVASRITEKYYRPTILLSIEDGVASGSARSVDGFSIFEALYSAKDILTKFGGHEMAAGMSLDEELVDALRDRVNSYAHIHMQEDTLMPKMHADMEISLDDINIPLIEDILKLEPYGMGNPEPKFICKGRVHDVRTIGKENNHLKMRLDDQQYFLDGIGFGMAEFYDYIEPSGNIALLGTLNINEWNGTKKPQIMLKDINVNNAYIKSVQEDLTWFKSIKSKGFAEGDLTSIIQERTIPDRKEYEHIYRALLALDKQEKHRVVLYKFLKQLQYEAPKSLIRFLLCLEVFGELSLLKYKIEDMELHFHLHKGIKVTLEQSTLYKKLS</sequence>
<proteinExistence type="inferred from homology"/>
<evidence type="ECO:0000256" key="4">
    <source>
        <dbReference type="ARBA" id="ARBA00022801"/>
    </source>
</evidence>
<evidence type="ECO:0000259" key="8">
    <source>
        <dbReference type="Pfam" id="PF02272"/>
    </source>
</evidence>
<feature type="domain" description="RecJ OB" evidence="9">
    <location>
        <begin position="460"/>
        <end position="564"/>
    </location>
</feature>
<dbReference type="SUPFAM" id="SSF64182">
    <property type="entry name" value="DHH phosphoesterases"/>
    <property type="match status" value="1"/>
</dbReference>
<dbReference type="InterPro" id="IPR038763">
    <property type="entry name" value="DHH_sf"/>
</dbReference>
<organism evidence="10 11">
    <name type="scientific">Vallitalea pronyensis</name>
    <dbReference type="NCBI Taxonomy" id="1348613"/>
    <lineage>
        <taxon>Bacteria</taxon>
        <taxon>Bacillati</taxon>
        <taxon>Bacillota</taxon>
        <taxon>Clostridia</taxon>
        <taxon>Lachnospirales</taxon>
        <taxon>Vallitaleaceae</taxon>
        <taxon>Vallitalea</taxon>
    </lineage>
</organism>
<feature type="domain" description="DHHA1" evidence="8">
    <location>
        <begin position="350"/>
        <end position="444"/>
    </location>
</feature>
<dbReference type="NCBIfam" id="TIGR00644">
    <property type="entry name" value="recJ"/>
    <property type="match status" value="1"/>
</dbReference>
<keyword evidence="3" id="KW-0540">Nuclease</keyword>
<dbReference type="Gene3D" id="3.10.310.30">
    <property type="match status" value="1"/>
</dbReference>
<keyword evidence="6" id="KW-0175">Coiled coil</keyword>
<dbReference type="GO" id="GO:0008409">
    <property type="term" value="F:5'-3' exonuclease activity"/>
    <property type="evidence" value="ECO:0007669"/>
    <property type="project" value="InterPro"/>
</dbReference>
<evidence type="ECO:0000256" key="1">
    <source>
        <dbReference type="ARBA" id="ARBA00005915"/>
    </source>
</evidence>
<accession>A0A8J8MKU8</accession>
<dbReference type="InterPro" id="IPR051673">
    <property type="entry name" value="SSDNA_exonuclease_RecJ"/>
</dbReference>
<dbReference type="AlphaFoldDB" id="A0A8J8MKU8"/>
<dbReference type="InterPro" id="IPR001667">
    <property type="entry name" value="DDH_dom"/>
</dbReference>
<feature type="domain" description="DDH" evidence="7">
    <location>
        <begin position="82"/>
        <end position="231"/>
    </location>
</feature>
<dbReference type="RefSeq" id="WP_212694403.1">
    <property type="nucleotide sequence ID" value="NZ_CP058649.1"/>
</dbReference>
<evidence type="ECO:0000256" key="2">
    <source>
        <dbReference type="ARBA" id="ARBA00019841"/>
    </source>
</evidence>
<dbReference type="PANTHER" id="PTHR30255:SF2">
    <property type="entry name" value="SINGLE-STRANDED-DNA-SPECIFIC EXONUCLEASE RECJ"/>
    <property type="match status" value="1"/>
</dbReference>
<gene>
    <name evidence="10" type="primary">recJ</name>
    <name evidence="10" type="ORF">HZI73_16085</name>
</gene>
<dbReference type="Pfam" id="PF02272">
    <property type="entry name" value="DHHA1"/>
    <property type="match status" value="1"/>
</dbReference>
<keyword evidence="4" id="KW-0378">Hydrolase</keyword>
<dbReference type="EMBL" id="CP058649">
    <property type="protein sequence ID" value="QUI23717.1"/>
    <property type="molecule type" value="Genomic_DNA"/>
</dbReference>
<evidence type="ECO:0000256" key="5">
    <source>
        <dbReference type="ARBA" id="ARBA00022839"/>
    </source>
</evidence>
<reference evidence="10" key="1">
    <citation type="submission" date="2020-07" db="EMBL/GenBank/DDBJ databases">
        <title>Vallitalea pronyensis genome.</title>
        <authorList>
            <person name="Postec A."/>
        </authorList>
    </citation>
    <scope>NUCLEOTIDE SEQUENCE</scope>
    <source>
        <strain evidence="10">FatNI3</strain>
    </source>
</reference>
<evidence type="ECO:0000259" key="9">
    <source>
        <dbReference type="Pfam" id="PF17768"/>
    </source>
</evidence>
<dbReference type="Proteomes" id="UP000683246">
    <property type="component" value="Chromosome"/>
</dbReference>
<name>A0A8J8MKU8_9FIRM</name>
<dbReference type="InterPro" id="IPR004610">
    <property type="entry name" value="RecJ"/>
</dbReference>
<dbReference type="Gene3D" id="3.90.1640.30">
    <property type="match status" value="1"/>
</dbReference>
<evidence type="ECO:0000256" key="6">
    <source>
        <dbReference type="SAM" id="Coils"/>
    </source>
</evidence>
<dbReference type="Pfam" id="PF17768">
    <property type="entry name" value="RecJ_OB"/>
    <property type="match status" value="1"/>
</dbReference>
<dbReference type="GO" id="GO:0003676">
    <property type="term" value="F:nucleic acid binding"/>
    <property type="evidence" value="ECO:0007669"/>
    <property type="project" value="InterPro"/>
</dbReference>
<evidence type="ECO:0000313" key="10">
    <source>
        <dbReference type="EMBL" id="QUI23717.1"/>
    </source>
</evidence>
<keyword evidence="11" id="KW-1185">Reference proteome</keyword>
<dbReference type="InterPro" id="IPR041122">
    <property type="entry name" value="RecJ_OB"/>
</dbReference>
<feature type="coiled-coil region" evidence="6">
    <location>
        <begin position="313"/>
        <end position="340"/>
    </location>
</feature>
<evidence type="ECO:0000256" key="3">
    <source>
        <dbReference type="ARBA" id="ARBA00022722"/>
    </source>
</evidence>
<dbReference type="GO" id="GO:0006310">
    <property type="term" value="P:DNA recombination"/>
    <property type="evidence" value="ECO:0007669"/>
    <property type="project" value="InterPro"/>
</dbReference>